<dbReference type="Proteomes" id="UP001359559">
    <property type="component" value="Unassembled WGS sequence"/>
</dbReference>
<sequence length="119" mass="13575">MASCALVWNGDISEWKLVSCPFVCGDFGFHQEFDKSNFMHQYDDCDDDRNLGVHGRVDHSFVPLHVHRNNVFIYALDSSSRQEIGVRVKVCQRCDAGEIDETLLHHVIGLSKKGVWQPN</sequence>
<evidence type="ECO:0000313" key="1">
    <source>
        <dbReference type="EMBL" id="KAK7265515.1"/>
    </source>
</evidence>
<dbReference type="AlphaFoldDB" id="A0AAN9F1G8"/>
<proteinExistence type="predicted"/>
<comment type="caution">
    <text evidence="1">The sequence shown here is derived from an EMBL/GenBank/DDBJ whole genome shotgun (WGS) entry which is preliminary data.</text>
</comment>
<dbReference type="EMBL" id="JAYKXN010000008">
    <property type="protein sequence ID" value="KAK7265515.1"/>
    <property type="molecule type" value="Genomic_DNA"/>
</dbReference>
<organism evidence="1 2">
    <name type="scientific">Clitoria ternatea</name>
    <name type="common">Butterfly pea</name>
    <dbReference type="NCBI Taxonomy" id="43366"/>
    <lineage>
        <taxon>Eukaryota</taxon>
        <taxon>Viridiplantae</taxon>
        <taxon>Streptophyta</taxon>
        <taxon>Embryophyta</taxon>
        <taxon>Tracheophyta</taxon>
        <taxon>Spermatophyta</taxon>
        <taxon>Magnoliopsida</taxon>
        <taxon>eudicotyledons</taxon>
        <taxon>Gunneridae</taxon>
        <taxon>Pentapetalae</taxon>
        <taxon>rosids</taxon>
        <taxon>fabids</taxon>
        <taxon>Fabales</taxon>
        <taxon>Fabaceae</taxon>
        <taxon>Papilionoideae</taxon>
        <taxon>50 kb inversion clade</taxon>
        <taxon>NPAAA clade</taxon>
        <taxon>indigoferoid/millettioid clade</taxon>
        <taxon>Phaseoleae</taxon>
        <taxon>Clitoria</taxon>
    </lineage>
</organism>
<reference evidence="1 2" key="1">
    <citation type="submission" date="2024-01" db="EMBL/GenBank/DDBJ databases">
        <title>The genomes of 5 underutilized Papilionoideae crops provide insights into root nodulation and disease resistance.</title>
        <authorList>
            <person name="Yuan L."/>
        </authorList>
    </citation>
    <scope>NUCLEOTIDE SEQUENCE [LARGE SCALE GENOMIC DNA]</scope>
    <source>
        <strain evidence="1">LY-2023</strain>
        <tissue evidence="1">Leaf</tissue>
    </source>
</reference>
<evidence type="ECO:0000313" key="2">
    <source>
        <dbReference type="Proteomes" id="UP001359559"/>
    </source>
</evidence>
<keyword evidence="2" id="KW-1185">Reference proteome</keyword>
<accession>A0AAN9F1G8</accession>
<gene>
    <name evidence="1" type="ORF">RJT34_33135</name>
</gene>
<protein>
    <submittedName>
        <fullName evidence="1">Uncharacterized protein</fullName>
    </submittedName>
</protein>
<name>A0AAN9F1G8_CLITE</name>